<organism evidence="1 2">
    <name type="scientific">Sphingomonas caseinilyticus</name>
    <dbReference type="NCBI Taxonomy" id="2908205"/>
    <lineage>
        <taxon>Bacteria</taxon>
        <taxon>Pseudomonadati</taxon>
        <taxon>Pseudomonadota</taxon>
        <taxon>Alphaproteobacteria</taxon>
        <taxon>Sphingomonadales</taxon>
        <taxon>Sphingomonadaceae</taxon>
        <taxon>Sphingomonas</taxon>
    </lineage>
</organism>
<comment type="caution">
    <text evidence="1">The sequence shown here is derived from an EMBL/GenBank/DDBJ whole genome shotgun (WGS) entry which is preliminary data.</text>
</comment>
<proteinExistence type="predicted"/>
<dbReference type="Gene3D" id="3.40.50.2000">
    <property type="entry name" value="Glycogen Phosphorylase B"/>
    <property type="match status" value="1"/>
</dbReference>
<sequence>MSQRPSAYFIINLVQDINILRPLIVMAARDFGLRTHLLVSPQFAGRDLFGIWERELRLLEEEHGIGRTDFSDAWQASQALIGPGVLFAGSESNLAGHRTSHDILRMSPADIVCVTLQHGFECVGFRHNAAHDRAHGRSVSFAADLVCAWQPLDLLTSMAPSQRAKVIVTGPTSVLQSFPETGATSSAAPGIVCENLHSVRMSSGNLKADFVSSFEQFCGLMKQETRQVVLRPHPGGQYALKNSLPLPANATINNQPMFRVDLGRYAYGISAPSSVIIDMVLAGIPTAVWRDAGQQVSADNYDGLATVTTVSDWADFARSAMEDPEPILERQRRFLAETQMPTDPQRVYGRYAELFAAALRLESRPYRVSVERERILLVANAHLPTVQVCLERPLEGLVRNGAVATQLITEFELAAAHKRGGADGAREWLDDEFKRFGPTALMFSRYSGPMAETILELADGIPVIYHIDDDLLGVPETIGARKFTYHNNPARLETVRLLLERSDLVYTSTERLKRRLQEYYPQANMVAGAINSSCEPLRGARTGKARTVGYMASADHLPNLMEVLPAIVRLLDRHGDLRFELFGSIQIPAELERFGDRIRKVSPIANYEEFLKRFGDEEWDIGICPLVKSEFNLTKSINKWIEYSALGISVIATRGMIYDECCADGAGILADGVDEWFDALDRLVTDDRERARQVERAQQKLLDDYSPRRHRDQILDIISQARAVSRATPGFQPIEGTA</sequence>
<dbReference type="SUPFAM" id="SSF53756">
    <property type="entry name" value="UDP-Glycosyltransferase/glycogen phosphorylase"/>
    <property type="match status" value="1"/>
</dbReference>
<gene>
    <name evidence="1" type="ORF">LZ496_00650</name>
</gene>
<dbReference type="Proteomes" id="UP001203410">
    <property type="component" value="Unassembled WGS sequence"/>
</dbReference>
<accession>A0ABT0RQK7</accession>
<dbReference type="RefSeq" id="WP_249902676.1">
    <property type="nucleotide sequence ID" value="NZ_JAMGBA010000001.1"/>
</dbReference>
<keyword evidence="2" id="KW-1185">Reference proteome</keyword>
<protein>
    <submittedName>
        <fullName evidence="1">Glycosyltransferase</fullName>
    </submittedName>
</protein>
<evidence type="ECO:0000313" key="2">
    <source>
        <dbReference type="Proteomes" id="UP001203410"/>
    </source>
</evidence>
<evidence type="ECO:0000313" key="1">
    <source>
        <dbReference type="EMBL" id="MCL6697300.1"/>
    </source>
</evidence>
<dbReference type="EMBL" id="JAMGBA010000001">
    <property type="protein sequence ID" value="MCL6697300.1"/>
    <property type="molecule type" value="Genomic_DNA"/>
</dbReference>
<name>A0ABT0RQK7_9SPHN</name>
<reference evidence="1 2" key="1">
    <citation type="submission" date="2022-05" db="EMBL/GenBank/DDBJ databases">
        <authorList>
            <person name="Jo J.-H."/>
            <person name="Im W.-T."/>
        </authorList>
    </citation>
    <scope>NUCLEOTIDE SEQUENCE [LARGE SCALE GENOMIC DNA]</scope>
    <source>
        <strain evidence="1 2">NSE70-1</strain>
    </source>
</reference>